<sequence length="308" mass="32893">MKYTYAAVLSASAALAQTVVENVNIGVGPAPSGNSSDFDASSSSTTASQTMGFSLYWPAPDNSPAPPVWQWRISLNEADATDSDVPNARVLNTVYDFSFPSGDTLNQAVADNSGQLNQTAFCVTVVESLFPANVINKWNEDVLSNGSEEESCQTPLRKRCTGAIEEQIRNAEPDENGCRGSNVDLSRVRQCEWAFDGGYQASTYNLVGNQSAADNSSFPIRSGGGFTHVTSPVYDATNRTWFEQEDLRMHMIIIDSGSTYTPLCMRVNSSVKADSVATGANTGAASTSISLNSWLLLAAGFVALAYAL</sequence>
<keyword evidence="2" id="KW-1185">Reference proteome</keyword>
<dbReference type="OrthoDB" id="3629846at2759"/>
<dbReference type="AlphaFoldDB" id="A0A6A6CU88"/>
<dbReference type="EMBL" id="ML993588">
    <property type="protein sequence ID" value="KAF2169359.1"/>
    <property type="molecule type" value="Genomic_DNA"/>
</dbReference>
<evidence type="ECO:0000313" key="1">
    <source>
        <dbReference type="EMBL" id="KAF2169359.1"/>
    </source>
</evidence>
<dbReference type="RefSeq" id="XP_033670248.1">
    <property type="nucleotide sequence ID" value="XM_033812119.1"/>
</dbReference>
<protein>
    <submittedName>
        <fullName evidence="1">Uncharacterized protein</fullName>
    </submittedName>
</protein>
<organism evidence="1 2">
    <name type="scientific">Zasmidium cellare ATCC 36951</name>
    <dbReference type="NCBI Taxonomy" id="1080233"/>
    <lineage>
        <taxon>Eukaryota</taxon>
        <taxon>Fungi</taxon>
        <taxon>Dikarya</taxon>
        <taxon>Ascomycota</taxon>
        <taxon>Pezizomycotina</taxon>
        <taxon>Dothideomycetes</taxon>
        <taxon>Dothideomycetidae</taxon>
        <taxon>Mycosphaerellales</taxon>
        <taxon>Mycosphaerellaceae</taxon>
        <taxon>Zasmidium</taxon>
    </lineage>
</organism>
<accession>A0A6A6CU88</accession>
<name>A0A6A6CU88_ZASCE</name>
<dbReference type="GeneID" id="54565391"/>
<proteinExistence type="predicted"/>
<evidence type="ECO:0000313" key="2">
    <source>
        <dbReference type="Proteomes" id="UP000799537"/>
    </source>
</evidence>
<dbReference type="Proteomes" id="UP000799537">
    <property type="component" value="Unassembled WGS sequence"/>
</dbReference>
<reference evidence="1" key="1">
    <citation type="journal article" date="2020" name="Stud. Mycol.">
        <title>101 Dothideomycetes genomes: a test case for predicting lifestyles and emergence of pathogens.</title>
        <authorList>
            <person name="Haridas S."/>
            <person name="Albert R."/>
            <person name="Binder M."/>
            <person name="Bloem J."/>
            <person name="Labutti K."/>
            <person name="Salamov A."/>
            <person name="Andreopoulos B."/>
            <person name="Baker S."/>
            <person name="Barry K."/>
            <person name="Bills G."/>
            <person name="Bluhm B."/>
            <person name="Cannon C."/>
            <person name="Castanera R."/>
            <person name="Culley D."/>
            <person name="Daum C."/>
            <person name="Ezra D."/>
            <person name="Gonzalez J."/>
            <person name="Henrissat B."/>
            <person name="Kuo A."/>
            <person name="Liang C."/>
            <person name="Lipzen A."/>
            <person name="Lutzoni F."/>
            <person name="Magnuson J."/>
            <person name="Mondo S."/>
            <person name="Nolan M."/>
            <person name="Ohm R."/>
            <person name="Pangilinan J."/>
            <person name="Park H.-J."/>
            <person name="Ramirez L."/>
            <person name="Alfaro M."/>
            <person name="Sun H."/>
            <person name="Tritt A."/>
            <person name="Yoshinaga Y."/>
            <person name="Zwiers L.-H."/>
            <person name="Turgeon B."/>
            <person name="Goodwin S."/>
            <person name="Spatafora J."/>
            <person name="Crous P."/>
            <person name="Grigoriev I."/>
        </authorList>
    </citation>
    <scope>NUCLEOTIDE SEQUENCE</scope>
    <source>
        <strain evidence="1">ATCC 36951</strain>
    </source>
</reference>
<gene>
    <name evidence="1" type="ORF">M409DRAFT_52608</name>
</gene>